<comment type="caution">
    <text evidence="4">The sequence shown here is derived from an EMBL/GenBank/DDBJ whole genome shotgun (WGS) entry which is preliminary data.</text>
</comment>
<dbReference type="SUPFAM" id="SSF52172">
    <property type="entry name" value="CheY-like"/>
    <property type="match status" value="1"/>
</dbReference>
<feature type="domain" description="Response regulatory" evidence="3">
    <location>
        <begin position="35"/>
        <end position="151"/>
    </location>
</feature>
<dbReference type="Pfam" id="PF00072">
    <property type="entry name" value="Response_reg"/>
    <property type="match status" value="1"/>
</dbReference>
<dbReference type="GO" id="GO:0000160">
    <property type="term" value="P:phosphorelay signal transduction system"/>
    <property type="evidence" value="ECO:0007669"/>
    <property type="project" value="InterPro"/>
</dbReference>
<gene>
    <name evidence="4" type="primary">mprA</name>
    <name evidence="4" type="ORF">Pla111_25400</name>
</gene>
<dbReference type="InterPro" id="IPR011006">
    <property type="entry name" value="CheY-like_superfamily"/>
</dbReference>
<dbReference type="OrthoDB" id="286140at2"/>
<dbReference type="PANTHER" id="PTHR44591:SF3">
    <property type="entry name" value="RESPONSE REGULATORY DOMAIN-CONTAINING PROTEIN"/>
    <property type="match status" value="1"/>
</dbReference>
<dbReference type="PANTHER" id="PTHR44591">
    <property type="entry name" value="STRESS RESPONSE REGULATOR PROTEIN 1"/>
    <property type="match status" value="1"/>
</dbReference>
<evidence type="ECO:0000256" key="2">
    <source>
        <dbReference type="PROSITE-ProRule" id="PRU00169"/>
    </source>
</evidence>
<dbReference type="RefSeq" id="WP_146574776.1">
    <property type="nucleotide sequence ID" value="NZ_SJPH01000005.1"/>
</dbReference>
<sequence>MAILTENRSALGTALAASAVGKPRRVRRRPTVRARVLWVDDDPNITAALSRRLYRKGIELWPASDGMQGYWFAVTRKPDIIVTDLRMPRWDGRDLLECLLANGMTTGVPVVVVSGYVTPAERSRLEHQGVAAVLDKPVAWPLLCKTFERLLVE</sequence>
<dbReference type="Gene3D" id="3.40.50.2300">
    <property type="match status" value="1"/>
</dbReference>
<dbReference type="EMBL" id="SJPH01000005">
    <property type="protein sequence ID" value="TWT42902.1"/>
    <property type="molecule type" value="Genomic_DNA"/>
</dbReference>
<feature type="modified residue" description="4-aspartylphosphate" evidence="2">
    <location>
        <position position="84"/>
    </location>
</feature>
<proteinExistence type="predicted"/>
<dbReference type="AlphaFoldDB" id="A0A5C5VZK2"/>
<evidence type="ECO:0000256" key="1">
    <source>
        <dbReference type="ARBA" id="ARBA00022553"/>
    </source>
</evidence>
<evidence type="ECO:0000259" key="3">
    <source>
        <dbReference type="PROSITE" id="PS50110"/>
    </source>
</evidence>
<keyword evidence="1 2" id="KW-0597">Phosphoprotein</keyword>
<evidence type="ECO:0000313" key="4">
    <source>
        <dbReference type="EMBL" id="TWT42902.1"/>
    </source>
</evidence>
<accession>A0A5C5VZK2</accession>
<dbReference type="CDD" id="cd00156">
    <property type="entry name" value="REC"/>
    <property type="match status" value="1"/>
</dbReference>
<dbReference type="PROSITE" id="PS50110">
    <property type="entry name" value="RESPONSE_REGULATORY"/>
    <property type="match status" value="1"/>
</dbReference>
<dbReference type="InterPro" id="IPR050595">
    <property type="entry name" value="Bact_response_regulator"/>
</dbReference>
<dbReference type="InterPro" id="IPR001789">
    <property type="entry name" value="Sig_transdc_resp-reg_receiver"/>
</dbReference>
<organism evidence="4 5">
    <name type="scientific">Botrimarina hoheduenensis</name>
    <dbReference type="NCBI Taxonomy" id="2528000"/>
    <lineage>
        <taxon>Bacteria</taxon>
        <taxon>Pseudomonadati</taxon>
        <taxon>Planctomycetota</taxon>
        <taxon>Planctomycetia</taxon>
        <taxon>Pirellulales</taxon>
        <taxon>Lacipirellulaceae</taxon>
        <taxon>Botrimarina</taxon>
    </lineage>
</organism>
<name>A0A5C5VZK2_9BACT</name>
<dbReference type="SMART" id="SM00448">
    <property type="entry name" value="REC"/>
    <property type="match status" value="1"/>
</dbReference>
<keyword evidence="5" id="KW-1185">Reference proteome</keyword>
<protein>
    <submittedName>
        <fullName evidence="4">Response regulator MprA</fullName>
    </submittedName>
</protein>
<evidence type="ECO:0000313" key="5">
    <source>
        <dbReference type="Proteomes" id="UP000318995"/>
    </source>
</evidence>
<dbReference type="Proteomes" id="UP000318995">
    <property type="component" value="Unassembled WGS sequence"/>
</dbReference>
<reference evidence="4 5" key="1">
    <citation type="submission" date="2019-02" db="EMBL/GenBank/DDBJ databases">
        <title>Deep-cultivation of Planctomycetes and their phenomic and genomic characterization uncovers novel biology.</title>
        <authorList>
            <person name="Wiegand S."/>
            <person name="Jogler M."/>
            <person name="Boedeker C."/>
            <person name="Pinto D."/>
            <person name="Vollmers J."/>
            <person name="Rivas-Marin E."/>
            <person name="Kohn T."/>
            <person name="Peeters S.H."/>
            <person name="Heuer A."/>
            <person name="Rast P."/>
            <person name="Oberbeckmann S."/>
            <person name="Bunk B."/>
            <person name="Jeske O."/>
            <person name="Meyerdierks A."/>
            <person name="Storesund J.E."/>
            <person name="Kallscheuer N."/>
            <person name="Luecker S."/>
            <person name="Lage O.M."/>
            <person name="Pohl T."/>
            <person name="Merkel B.J."/>
            <person name="Hornburger P."/>
            <person name="Mueller R.-W."/>
            <person name="Bruemmer F."/>
            <person name="Labrenz M."/>
            <person name="Spormann A.M."/>
            <person name="Op Den Camp H."/>
            <person name="Overmann J."/>
            <person name="Amann R."/>
            <person name="Jetten M.S.M."/>
            <person name="Mascher T."/>
            <person name="Medema M.H."/>
            <person name="Devos D.P."/>
            <person name="Kaster A.-K."/>
            <person name="Ovreas L."/>
            <person name="Rohde M."/>
            <person name="Galperin M.Y."/>
            <person name="Jogler C."/>
        </authorList>
    </citation>
    <scope>NUCLEOTIDE SEQUENCE [LARGE SCALE GENOMIC DNA]</scope>
    <source>
        <strain evidence="4 5">Pla111</strain>
    </source>
</reference>